<keyword evidence="3 9" id="KW-0812">Transmembrane</keyword>
<accession>A0A8H4LVZ1</accession>
<dbReference type="GO" id="GO:0016811">
    <property type="term" value="F:hydrolase activity, acting on carbon-nitrogen (but not peptide) bonds, in linear amides"/>
    <property type="evidence" value="ECO:0007669"/>
    <property type="project" value="InterPro"/>
</dbReference>
<evidence type="ECO:0000256" key="3">
    <source>
        <dbReference type="ARBA" id="ARBA00022692"/>
    </source>
</evidence>
<evidence type="ECO:0000256" key="8">
    <source>
        <dbReference type="PIRSR" id="PIRSR608901-2"/>
    </source>
</evidence>
<sequence>MGSVATTPFWGTPTSYLNFCEEDYVVTRYIAEFINTLSSLTFVIYGIYGLSINRQKPRTGSRLVSYGGLMGVGVCSAGYHMTLKYHTQMSDELSMHLLTTPLVYRLLTFRTSPRHTKLMGLALLTIFTAVMLTHIIMDEFLLHASTFALAVYLIVSRVLRLISQHVPDALARKRLRRITFFGFSNFIFGYLVWLMDGWACRILTKTRHSVGLPWAFLLELHGWWHIFTAIGGYTAVAVVDMITSGEVNKDATDDLAWPVPLAAKFMSALQGQ</sequence>
<feature type="transmembrane region" description="Helical" evidence="9">
    <location>
        <begin position="33"/>
        <end position="51"/>
    </location>
</feature>
<keyword evidence="8" id="KW-0862">Zinc</keyword>
<dbReference type="Proteomes" id="UP000557566">
    <property type="component" value="Unassembled WGS sequence"/>
</dbReference>
<dbReference type="EMBL" id="JAAVMX010000007">
    <property type="protein sequence ID" value="KAF4506583.1"/>
    <property type="molecule type" value="Genomic_DNA"/>
</dbReference>
<comment type="caution">
    <text evidence="10">The sequence shown here is derived from an EMBL/GenBank/DDBJ whole genome shotgun (WGS) entry which is preliminary data.</text>
</comment>
<evidence type="ECO:0000256" key="4">
    <source>
        <dbReference type="ARBA" id="ARBA00022801"/>
    </source>
</evidence>
<dbReference type="AlphaFoldDB" id="A0A8H4LVZ1"/>
<comment type="cofactor">
    <cofactor evidence="8">
        <name>Zn(2+)</name>
        <dbReference type="ChEBI" id="CHEBI:29105"/>
    </cofactor>
</comment>
<dbReference type="GO" id="GO:0005789">
    <property type="term" value="C:endoplasmic reticulum membrane"/>
    <property type="evidence" value="ECO:0007669"/>
    <property type="project" value="TreeGrafter"/>
</dbReference>
<evidence type="ECO:0000313" key="10">
    <source>
        <dbReference type="EMBL" id="KAF4506583.1"/>
    </source>
</evidence>
<evidence type="ECO:0000313" key="11">
    <source>
        <dbReference type="Proteomes" id="UP000557566"/>
    </source>
</evidence>
<keyword evidence="11" id="KW-1185">Reference proteome</keyword>
<feature type="transmembrane region" description="Helical" evidence="9">
    <location>
        <begin position="142"/>
        <end position="159"/>
    </location>
</feature>
<evidence type="ECO:0000256" key="9">
    <source>
        <dbReference type="SAM" id="Phobius"/>
    </source>
</evidence>
<feature type="binding site" evidence="7">
    <location>
        <position position="21"/>
    </location>
    <ligand>
        <name>Ca(2+)</name>
        <dbReference type="ChEBI" id="CHEBI:29108"/>
    </ligand>
</feature>
<feature type="binding site" evidence="8">
    <location>
        <position position="225"/>
    </location>
    <ligand>
        <name>Zn(2+)</name>
        <dbReference type="ChEBI" id="CHEBI:29105"/>
        <note>catalytic</note>
    </ligand>
</feature>
<reference evidence="10 11" key="1">
    <citation type="journal article" date="2020" name="Genome Biol. Evol.">
        <title>A new high-quality draft genome assembly of the Chinese cordyceps Ophiocordyceps sinensis.</title>
        <authorList>
            <person name="Shu R."/>
            <person name="Zhang J."/>
            <person name="Meng Q."/>
            <person name="Zhang H."/>
            <person name="Zhou G."/>
            <person name="Li M."/>
            <person name="Wu P."/>
            <person name="Zhao Y."/>
            <person name="Chen C."/>
            <person name="Qin Q."/>
        </authorList>
    </citation>
    <scope>NUCLEOTIDE SEQUENCE [LARGE SCALE GENOMIC DNA]</scope>
    <source>
        <strain evidence="10 11">IOZ07</strain>
    </source>
</reference>
<dbReference type="GO" id="GO:0046872">
    <property type="term" value="F:metal ion binding"/>
    <property type="evidence" value="ECO:0007669"/>
    <property type="project" value="UniProtKB-KW"/>
</dbReference>
<keyword evidence="4" id="KW-0378">Hydrolase</keyword>
<dbReference type="InterPro" id="IPR008901">
    <property type="entry name" value="ACER"/>
</dbReference>
<evidence type="ECO:0000256" key="2">
    <source>
        <dbReference type="ARBA" id="ARBA00009780"/>
    </source>
</evidence>
<evidence type="ECO:0000256" key="1">
    <source>
        <dbReference type="ARBA" id="ARBA00004141"/>
    </source>
</evidence>
<comment type="similarity">
    <text evidence="2">Belongs to the alkaline ceramidase family.</text>
</comment>
<dbReference type="Pfam" id="PF05875">
    <property type="entry name" value="Ceramidase"/>
    <property type="match status" value="1"/>
</dbReference>
<keyword evidence="5 9" id="KW-1133">Transmembrane helix</keyword>
<organism evidence="10 11">
    <name type="scientific">Ophiocordyceps sinensis</name>
    <dbReference type="NCBI Taxonomy" id="72228"/>
    <lineage>
        <taxon>Eukaryota</taxon>
        <taxon>Fungi</taxon>
        <taxon>Dikarya</taxon>
        <taxon>Ascomycota</taxon>
        <taxon>Pezizomycotina</taxon>
        <taxon>Sordariomycetes</taxon>
        <taxon>Hypocreomycetidae</taxon>
        <taxon>Hypocreales</taxon>
        <taxon>Ophiocordycipitaceae</taxon>
        <taxon>Ophiocordyceps</taxon>
    </lineage>
</organism>
<feature type="binding site" evidence="8">
    <location>
        <position position="221"/>
    </location>
    <ligand>
        <name>Zn(2+)</name>
        <dbReference type="ChEBI" id="CHEBI:29105"/>
        <note>catalytic</note>
    </ligand>
</feature>
<proteinExistence type="inferred from homology"/>
<dbReference type="GO" id="GO:0046513">
    <property type="term" value="P:ceramide biosynthetic process"/>
    <property type="evidence" value="ECO:0007669"/>
    <property type="project" value="TreeGrafter"/>
</dbReference>
<dbReference type="PANTHER" id="PTHR46187">
    <property type="entry name" value="ALKALINE CERAMIDASE 3"/>
    <property type="match status" value="1"/>
</dbReference>
<comment type="subcellular location">
    <subcellularLocation>
        <location evidence="1">Membrane</location>
        <topology evidence="1">Multi-pass membrane protein</topology>
    </subcellularLocation>
</comment>
<feature type="binding site" evidence="7">
    <location>
        <position position="32"/>
    </location>
    <ligand>
        <name>Ca(2+)</name>
        <dbReference type="ChEBI" id="CHEBI:29108"/>
    </ligand>
</feature>
<keyword evidence="6 9" id="KW-0472">Membrane</keyword>
<evidence type="ECO:0000256" key="5">
    <source>
        <dbReference type="ARBA" id="ARBA00022989"/>
    </source>
</evidence>
<keyword evidence="7" id="KW-0479">Metal-binding</keyword>
<evidence type="ECO:0008006" key="12">
    <source>
        <dbReference type="Google" id="ProtNLM"/>
    </source>
</evidence>
<name>A0A8H4LVZ1_9HYPO</name>
<feature type="transmembrane region" description="Helical" evidence="9">
    <location>
        <begin position="224"/>
        <end position="242"/>
    </location>
</feature>
<dbReference type="GO" id="GO:0046514">
    <property type="term" value="P:ceramide catabolic process"/>
    <property type="evidence" value="ECO:0007669"/>
    <property type="project" value="TreeGrafter"/>
</dbReference>
<dbReference type="OrthoDB" id="187171at2759"/>
<gene>
    <name evidence="10" type="ORF">G6O67_006652</name>
</gene>
<evidence type="ECO:0000256" key="6">
    <source>
        <dbReference type="ARBA" id="ARBA00023136"/>
    </source>
</evidence>
<dbReference type="PANTHER" id="PTHR46187:SF1">
    <property type="entry name" value="ALKALINE PHYTOCERAMIDASE"/>
    <property type="match status" value="1"/>
</dbReference>
<feature type="transmembrane region" description="Helical" evidence="9">
    <location>
        <begin position="118"/>
        <end position="136"/>
    </location>
</feature>
<feature type="transmembrane region" description="Helical" evidence="9">
    <location>
        <begin position="180"/>
        <end position="204"/>
    </location>
</feature>
<keyword evidence="7" id="KW-0106">Calcium</keyword>
<evidence type="ECO:0000256" key="7">
    <source>
        <dbReference type="PIRSR" id="PIRSR608901-1"/>
    </source>
</evidence>
<feature type="binding site" evidence="8">
    <location>
        <position position="80"/>
    </location>
    <ligand>
        <name>Zn(2+)</name>
        <dbReference type="ChEBI" id="CHEBI:29105"/>
        <note>catalytic</note>
    </ligand>
</feature>
<protein>
    <recommendedName>
        <fullName evidence="12">Alkaline phytoceramidase</fullName>
    </recommendedName>
</protein>